<feature type="binding site" evidence="6">
    <location>
        <position position="119"/>
    </location>
    <ligand>
        <name>Fe cation</name>
        <dbReference type="ChEBI" id="CHEBI:24875"/>
        <label>2</label>
    </ligand>
</feature>
<dbReference type="NCBIfam" id="NF033749">
    <property type="entry name" value="bact_hemeryth"/>
    <property type="match status" value="1"/>
</dbReference>
<feature type="binding site" evidence="6">
    <location>
        <position position="59"/>
    </location>
    <ligand>
        <name>Fe cation</name>
        <dbReference type="ChEBI" id="CHEBI:24875"/>
        <label>1</label>
    </ligand>
</feature>
<dbReference type="RefSeq" id="WP_103895224.1">
    <property type="nucleotide sequence ID" value="NZ_FNUK01000001.1"/>
</dbReference>
<protein>
    <recommendedName>
        <fullName evidence="6">Bacteriohemerythrin</fullName>
    </recommendedName>
</protein>
<keyword evidence="4 6" id="KW-0479">Metal-binding</keyword>
<dbReference type="GO" id="GO:0005344">
    <property type="term" value="F:oxygen carrier activity"/>
    <property type="evidence" value="ECO:0007669"/>
    <property type="project" value="UniProtKB-UniRule"/>
</dbReference>
<dbReference type="InterPro" id="IPR016131">
    <property type="entry name" value="Haemerythrin_Fe_BS"/>
</dbReference>
<dbReference type="NCBIfam" id="TIGR02481">
    <property type="entry name" value="hemeryth_dom"/>
    <property type="match status" value="1"/>
</dbReference>
<dbReference type="AlphaFoldDB" id="A0A1H5RT63"/>
<evidence type="ECO:0000256" key="2">
    <source>
        <dbReference type="ARBA" id="ARBA00022448"/>
    </source>
</evidence>
<evidence type="ECO:0000313" key="8">
    <source>
        <dbReference type="EMBL" id="SEF41523.1"/>
    </source>
</evidence>
<comment type="function">
    <text evidence="6">Oxygen-binding protein. May be involved in a storage mechanism or for delivery to oxygen-requiring enzymes. The oxygen-binding site contains two iron atoms.</text>
</comment>
<feature type="binding site" evidence="6">
    <location>
        <position position="82"/>
    </location>
    <ligand>
        <name>Fe cation</name>
        <dbReference type="ChEBI" id="CHEBI:24875"/>
        <label>2</label>
    </ligand>
</feature>
<feature type="binding site" evidence="6">
    <location>
        <position position="124"/>
    </location>
    <ligand>
        <name>Fe cation</name>
        <dbReference type="ChEBI" id="CHEBI:24875"/>
        <label>2</label>
    </ligand>
</feature>
<evidence type="ECO:0000256" key="1">
    <source>
        <dbReference type="ARBA" id="ARBA00010587"/>
    </source>
</evidence>
<dbReference type="EMBL" id="FNUK01000001">
    <property type="protein sequence ID" value="SEF41523.1"/>
    <property type="molecule type" value="Genomic_DNA"/>
</dbReference>
<dbReference type="InterPro" id="IPR012312">
    <property type="entry name" value="Hemerythrin-like"/>
</dbReference>
<gene>
    <name evidence="8" type="ORF">SAMN05660865_00204</name>
</gene>
<dbReference type="OrthoDB" id="9797092at2"/>
<dbReference type="HAMAP" id="MF_00556">
    <property type="entry name" value="Hemerythrin"/>
    <property type="match status" value="1"/>
</dbReference>
<feature type="binding site" evidence="6">
    <location>
        <position position="78"/>
    </location>
    <ligand>
        <name>Fe cation</name>
        <dbReference type="ChEBI" id="CHEBI:24875"/>
        <label>2</label>
    </ligand>
</feature>
<feature type="domain" description="Hemerythrin-like" evidence="7">
    <location>
        <begin position="11"/>
        <end position="126"/>
    </location>
</feature>
<dbReference type="InterPro" id="IPR050669">
    <property type="entry name" value="Hemerythrin"/>
</dbReference>
<organism evidence="8 9">
    <name type="scientific">Caloramator fervidus</name>
    <dbReference type="NCBI Taxonomy" id="29344"/>
    <lineage>
        <taxon>Bacteria</taxon>
        <taxon>Bacillati</taxon>
        <taxon>Bacillota</taxon>
        <taxon>Clostridia</taxon>
        <taxon>Eubacteriales</taxon>
        <taxon>Clostridiaceae</taxon>
        <taxon>Caloramator</taxon>
    </lineage>
</organism>
<keyword evidence="5 6" id="KW-0408">Iron</keyword>
<feature type="binding site" evidence="6">
    <location>
        <position position="124"/>
    </location>
    <ligand>
        <name>Fe cation</name>
        <dbReference type="ChEBI" id="CHEBI:24875"/>
        <label>1</label>
    </ligand>
</feature>
<dbReference type="InterPro" id="IPR035938">
    <property type="entry name" value="Hemerythrin-like_sf"/>
</dbReference>
<feature type="binding site" evidence="6">
    <location>
        <position position="63"/>
    </location>
    <ligand>
        <name>Fe cation</name>
        <dbReference type="ChEBI" id="CHEBI:24875"/>
        <label>1</label>
    </ligand>
</feature>
<dbReference type="InterPro" id="IPR023504">
    <property type="entry name" value="Bacteriohemerythrin-like"/>
</dbReference>
<feature type="binding site" evidence="6">
    <location>
        <position position="63"/>
    </location>
    <ligand>
        <name>Fe cation</name>
        <dbReference type="ChEBI" id="CHEBI:24875"/>
        <label>2</label>
    </ligand>
</feature>
<dbReference type="GO" id="GO:0005506">
    <property type="term" value="F:iron ion binding"/>
    <property type="evidence" value="ECO:0007669"/>
    <property type="project" value="UniProtKB-UniRule"/>
</dbReference>
<dbReference type="SUPFAM" id="SSF47188">
    <property type="entry name" value="Hemerythrin-like"/>
    <property type="match status" value="1"/>
</dbReference>
<feature type="binding site" evidence="6">
    <location>
        <position position="19"/>
    </location>
    <ligand>
        <name>Fe cation</name>
        <dbReference type="ChEBI" id="CHEBI:24875"/>
        <label>1</label>
    </ligand>
</feature>
<dbReference type="InterPro" id="IPR012827">
    <property type="entry name" value="Hemerythrin_metal-bd"/>
</dbReference>
<keyword evidence="9" id="KW-1185">Reference proteome</keyword>
<evidence type="ECO:0000256" key="5">
    <source>
        <dbReference type="ARBA" id="ARBA00023004"/>
    </source>
</evidence>
<name>A0A1H5RT63_9CLOT</name>
<evidence type="ECO:0000256" key="6">
    <source>
        <dbReference type="HAMAP-Rule" id="MF_00556"/>
    </source>
</evidence>
<keyword evidence="3 6" id="KW-0561">Oxygen transport</keyword>
<dbReference type="Proteomes" id="UP000242850">
    <property type="component" value="Unassembled WGS sequence"/>
</dbReference>
<comment type="similarity">
    <text evidence="1 6">Belongs to the hemerythrin family.</text>
</comment>
<keyword evidence="2 6" id="KW-0813">Transport</keyword>
<dbReference type="PANTHER" id="PTHR37164:SF1">
    <property type="entry name" value="BACTERIOHEMERYTHRIN"/>
    <property type="match status" value="1"/>
</dbReference>
<sequence length="131" mass="16129">MIKWKDEYSIGVEKIDLQHKHLFEIANRIYETLKNQFYIDKYDKILEILKELEEYTIYHFKEEEDYMKEIGYENYFLHKIEHQKFINKLKETDLEKIDFNQDGYLLDLLNFISDWLVNHILKDDKAINSAE</sequence>
<evidence type="ECO:0000256" key="4">
    <source>
        <dbReference type="ARBA" id="ARBA00022723"/>
    </source>
</evidence>
<evidence type="ECO:0000259" key="7">
    <source>
        <dbReference type="Pfam" id="PF01814"/>
    </source>
</evidence>
<dbReference type="PROSITE" id="PS00550">
    <property type="entry name" value="HEMERYTHRINS"/>
    <property type="match status" value="1"/>
</dbReference>
<dbReference type="Gene3D" id="1.20.120.50">
    <property type="entry name" value="Hemerythrin-like"/>
    <property type="match status" value="1"/>
</dbReference>
<evidence type="ECO:0000256" key="3">
    <source>
        <dbReference type="ARBA" id="ARBA00022621"/>
    </source>
</evidence>
<reference evidence="9" key="1">
    <citation type="submission" date="2016-10" db="EMBL/GenBank/DDBJ databases">
        <authorList>
            <person name="Varghese N."/>
            <person name="Submissions S."/>
        </authorList>
    </citation>
    <scope>NUCLEOTIDE SEQUENCE [LARGE SCALE GENOMIC DNA]</scope>
    <source>
        <strain evidence="9">DSM 5463</strain>
    </source>
</reference>
<proteinExistence type="inferred from homology"/>
<dbReference type="PANTHER" id="PTHR37164">
    <property type="entry name" value="BACTERIOHEMERYTHRIN"/>
    <property type="match status" value="1"/>
</dbReference>
<dbReference type="Pfam" id="PF01814">
    <property type="entry name" value="Hemerythrin"/>
    <property type="match status" value="1"/>
</dbReference>
<evidence type="ECO:0000313" key="9">
    <source>
        <dbReference type="Proteomes" id="UP000242850"/>
    </source>
</evidence>
<comment type="subunit">
    <text evidence="6">Monomer.</text>
</comment>
<dbReference type="CDD" id="cd12107">
    <property type="entry name" value="Hemerythrin"/>
    <property type="match status" value="1"/>
</dbReference>
<accession>A0A1H5RT63</accession>